<comment type="caution">
    <text evidence="1">The sequence shown here is derived from an EMBL/GenBank/DDBJ whole genome shotgun (WGS) entry which is preliminary data.</text>
</comment>
<dbReference type="EMBL" id="MU273505">
    <property type="protein sequence ID" value="KAI0034154.1"/>
    <property type="molecule type" value="Genomic_DNA"/>
</dbReference>
<dbReference type="Proteomes" id="UP000814128">
    <property type="component" value="Unassembled WGS sequence"/>
</dbReference>
<reference evidence="1" key="2">
    <citation type="journal article" date="2022" name="New Phytol.">
        <title>Evolutionary transition to the ectomycorrhizal habit in the genomes of a hyperdiverse lineage of mushroom-forming fungi.</title>
        <authorList>
            <person name="Looney B."/>
            <person name="Miyauchi S."/>
            <person name="Morin E."/>
            <person name="Drula E."/>
            <person name="Courty P.E."/>
            <person name="Kohler A."/>
            <person name="Kuo A."/>
            <person name="LaButti K."/>
            <person name="Pangilinan J."/>
            <person name="Lipzen A."/>
            <person name="Riley R."/>
            <person name="Andreopoulos W."/>
            <person name="He G."/>
            <person name="Johnson J."/>
            <person name="Nolan M."/>
            <person name="Tritt A."/>
            <person name="Barry K.W."/>
            <person name="Grigoriev I.V."/>
            <person name="Nagy L.G."/>
            <person name="Hibbett D."/>
            <person name="Henrissat B."/>
            <person name="Matheny P.B."/>
            <person name="Labbe J."/>
            <person name="Martin F.M."/>
        </authorList>
    </citation>
    <scope>NUCLEOTIDE SEQUENCE</scope>
    <source>
        <strain evidence="1">EC-137</strain>
    </source>
</reference>
<accession>A0ACB8QQT1</accession>
<evidence type="ECO:0000313" key="2">
    <source>
        <dbReference type="Proteomes" id="UP000814128"/>
    </source>
</evidence>
<sequence length="460" mass="48491">MASVDWPSSEGRAGFAASSAAFSLPSPASSAVPASLFADDQPPSPRFLPRFRPPAALFGPKSPDPRLATGSPLAASFALARPRPLSAVPDDRDDRMWADRSPSSSSDNPTPPLLASHSEISSGNDSDFVPQSSSHPQTPVRASDALNPHFPTDTPAHTRRLSAPPKLAPRIQSLLAESRDARTDESEVKSEFQFQKLVKSFSALPTQPRTPRGRGRYPEEAGEDDSLADDDDDAPSDGDDEYYDGDAGPPAAPDPEPYFNYAAPRSAPIAIVKPRTPAASVAGSAGGDESTLLLDSPNGVTAMDVDVPSSIGTSPSFCVTNLHQWRYTPPPTASAVVRTNKRKYDERFDPYPASKRRAVSPALASLHTSLSPIYIPRPRAVPVPIPGASLPNSLASSPTVSHSGSLRHAINSVASSPTLRASVALASPITRPMRLSGRSFDEGQREVNGAGDGVSGLSLD</sequence>
<reference evidence="1" key="1">
    <citation type="submission" date="2021-02" db="EMBL/GenBank/DDBJ databases">
        <authorList>
            <consortium name="DOE Joint Genome Institute"/>
            <person name="Ahrendt S."/>
            <person name="Looney B.P."/>
            <person name="Miyauchi S."/>
            <person name="Morin E."/>
            <person name="Drula E."/>
            <person name="Courty P.E."/>
            <person name="Chicoki N."/>
            <person name="Fauchery L."/>
            <person name="Kohler A."/>
            <person name="Kuo A."/>
            <person name="Labutti K."/>
            <person name="Pangilinan J."/>
            <person name="Lipzen A."/>
            <person name="Riley R."/>
            <person name="Andreopoulos W."/>
            <person name="He G."/>
            <person name="Johnson J."/>
            <person name="Barry K.W."/>
            <person name="Grigoriev I.V."/>
            <person name="Nagy L."/>
            <person name="Hibbett D."/>
            <person name="Henrissat B."/>
            <person name="Matheny P.B."/>
            <person name="Labbe J."/>
            <person name="Martin F."/>
        </authorList>
    </citation>
    <scope>NUCLEOTIDE SEQUENCE</scope>
    <source>
        <strain evidence="1">EC-137</strain>
    </source>
</reference>
<evidence type="ECO:0000313" key="1">
    <source>
        <dbReference type="EMBL" id="KAI0034154.1"/>
    </source>
</evidence>
<organism evidence="1 2">
    <name type="scientific">Vararia minispora EC-137</name>
    <dbReference type="NCBI Taxonomy" id="1314806"/>
    <lineage>
        <taxon>Eukaryota</taxon>
        <taxon>Fungi</taxon>
        <taxon>Dikarya</taxon>
        <taxon>Basidiomycota</taxon>
        <taxon>Agaricomycotina</taxon>
        <taxon>Agaricomycetes</taxon>
        <taxon>Russulales</taxon>
        <taxon>Lachnocladiaceae</taxon>
        <taxon>Vararia</taxon>
    </lineage>
</organism>
<protein>
    <submittedName>
        <fullName evidence="1">Uncharacterized protein</fullName>
    </submittedName>
</protein>
<name>A0ACB8QQT1_9AGAM</name>
<proteinExistence type="predicted"/>
<keyword evidence="2" id="KW-1185">Reference proteome</keyword>
<gene>
    <name evidence="1" type="ORF">K488DRAFT_84246</name>
</gene>